<dbReference type="InterPro" id="IPR024654">
    <property type="entry name" value="Calcineurin-like_PHP_lpxH"/>
</dbReference>
<name>A0ABW2YG88_9GAMM</name>
<dbReference type="InterPro" id="IPR050126">
    <property type="entry name" value="Ap4A_hydrolase"/>
</dbReference>
<evidence type="ECO:0000313" key="4">
    <source>
        <dbReference type="Proteomes" id="UP001597110"/>
    </source>
</evidence>
<dbReference type="EMBL" id="JBHTIF010000005">
    <property type="protein sequence ID" value="MFD0727435.1"/>
    <property type="molecule type" value="Genomic_DNA"/>
</dbReference>
<comment type="caution">
    <text evidence="3">The sequence shown here is derived from an EMBL/GenBank/DDBJ whole genome shotgun (WGS) entry which is preliminary data.</text>
</comment>
<gene>
    <name evidence="3" type="ORF">ACFQ0E_17715</name>
</gene>
<evidence type="ECO:0000313" key="3">
    <source>
        <dbReference type="EMBL" id="MFD0727435.1"/>
    </source>
</evidence>
<dbReference type="PANTHER" id="PTHR42850">
    <property type="entry name" value="METALLOPHOSPHOESTERASE"/>
    <property type="match status" value="1"/>
</dbReference>
<dbReference type="CDD" id="cd00838">
    <property type="entry name" value="MPP_superfamily"/>
    <property type="match status" value="1"/>
</dbReference>
<dbReference type="Pfam" id="PF12850">
    <property type="entry name" value="Metallophos_2"/>
    <property type="match status" value="1"/>
</dbReference>
<evidence type="ECO:0000256" key="1">
    <source>
        <dbReference type="ARBA" id="ARBA00008950"/>
    </source>
</evidence>
<dbReference type="RefSeq" id="WP_386826099.1">
    <property type="nucleotide sequence ID" value="NZ_JBHTIF010000005.1"/>
</dbReference>
<organism evidence="3 4">
    <name type="scientific">Lysobacter brunescens</name>
    <dbReference type="NCBI Taxonomy" id="262323"/>
    <lineage>
        <taxon>Bacteria</taxon>
        <taxon>Pseudomonadati</taxon>
        <taxon>Pseudomonadota</taxon>
        <taxon>Gammaproteobacteria</taxon>
        <taxon>Lysobacterales</taxon>
        <taxon>Lysobacteraceae</taxon>
        <taxon>Lysobacter</taxon>
    </lineage>
</organism>
<dbReference type="PANTHER" id="PTHR42850:SF2">
    <property type="entry name" value="BLL5683 PROTEIN"/>
    <property type="match status" value="1"/>
</dbReference>
<keyword evidence="4" id="KW-1185">Reference proteome</keyword>
<reference evidence="4" key="1">
    <citation type="journal article" date="2019" name="Int. J. Syst. Evol. Microbiol.">
        <title>The Global Catalogue of Microorganisms (GCM) 10K type strain sequencing project: providing services to taxonomists for standard genome sequencing and annotation.</title>
        <authorList>
            <consortium name="The Broad Institute Genomics Platform"/>
            <consortium name="The Broad Institute Genome Sequencing Center for Infectious Disease"/>
            <person name="Wu L."/>
            <person name="Ma J."/>
        </authorList>
    </citation>
    <scope>NUCLEOTIDE SEQUENCE [LARGE SCALE GENOMIC DNA]</scope>
    <source>
        <strain evidence="4">CCUG 55585</strain>
    </source>
</reference>
<dbReference type="SUPFAM" id="SSF56300">
    <property type="entry name" value="Metallo-dependent phosphatases"/>
    <property type="match status" value="1"/>
</dbReference>
<dbReference type="InterPro" id="IPR029052">
    <property type="entry name" value="Metallo-depent_PP-like"/>
</dbReference>
<feature type="domain" description="Calcineurin-like phosphoesterase" evidence="2">
    <location>
        <begin position="1"/>
        <end position="216"/>
    </location>
</feature>
<dbReference type="Proteomes" id="UP001597110">
    <property type="component" value="Unassembled WGS sequence"/>
</dbReference>
<accession>A0ABW2YG88</accession>
<dbReference type="Gene3D" id="3.60.21.10">
    <property type="match status" value="1"/>
</dbReference>
<dbReference type="InterPro" id="IPR011152">
    <property type="entry name" value="Pesterase_MJ0912"/>
</dbReference>
<comment type="similarity">
    <text evidence="1">Belongs to the metallophosphoesterase superfamily. YfcE family.</text>
</comment>
<proteinExistence type="inferred from homology"/>
<protein>
    <submittedName>
        <fullName evidence="3">Metallophosphoesterase family protein</fullName>
    </submittedName>
</protein>
<dbReference type="PIRSF" id="PIRSF000883">
    <property type="entry name" value="Pesterase_MJ0912"/>
    <property type="match status" value="1"/>
</dbReference>
<evidence type="ECO:0000259" key="2">
    <source>
        <dbReference type="Pfam" id="PF12850"/>
    </source>
</evidence>
<sequence length="252" mass="27055">MRIALLADLHANREAVEACLKTVRKAGCDRIVLLGDIVGYGADPAWTVDTARALVEDGALAVFGNHDQAALRAPREDANSARRHSDAQAAIEWTRGQLDHAQRGFLGSLPAFIEDDDRLYVHANAWAPLDWGYIGNALAAAQSIAATSQRVTFCGHVHEPALYHSQPEGGARHFAPRPGVPVPLIASRRWVALPGSVGQPRDGNPAACCALYDTATDTFTTFRVAYDHLAAARKIIDAGLPQELARRLITGG</sequence>